<organism evidence="2">
    <name type="scientific">Rhizophora mucronata</name>
    <name type="common">Asiatic mangrove</name>
    <dbReference type="NCBI Taxonomy" id="61149"/>
    <lineage>
        <taxon>Eukaryota</taxon>
        <taxon>Viridiplantae</taxon>
        <taxon>Streptophyta</taxon>
        <taxon>Embryophyta</taxon>
        <taxon>Tracheophyta</taxon>
        <taxon>Spermatophyta</taxon>
        <taxon>Magnoliopsida</taxon>
        <taxon>eudicotyledons</taxon>
        <taxon>Gunneridae</taxon>
        <taxon>Pentapetalae</taxon>
        <taxon>rosids</taxon>
        <taxon>fabids</taxon>
        <taxon>Malpighiales</taxon>
        <taxon>Rhizophoraceae</taxon>
        <taxon>Rhizophora</taxon>
    </lineage>
</organism>
<sequence length="71" mass="8272">MSPQKSGYNGPTIFLFGKVHVLLFQLATTLRSMVKCNYASQFLFFIFPNINLINYGYTATHDLKKYILRIY</sequence>
<keyword evidence="1" id="KW-0472">Membrane</keyword>
<proteinExistence type="predicted"/>
<reference evidence="2" key="1">
    <citation type="submission" date="2018-02" db="EMBL/GenBank/DDBJ databases">
        <title>Rhizophora mucronata_Transcriptome.</title>
        <authorList>
            <person name="Meera S.P."/>
            <person name="Sreeshan A."/>
            <person name="Augustine A."/>
        </authorList>
    </citation>
    <scope>NUCLEOTIDE SEQUENCE</scope>
    <source>
        <tissue evidence="2">Leaf</tissue>
    </source>
</reference>
<dbReference type="EMBL" id="GGEC01075741">
    <property type="protein sequence ID" value="MBX56225.1"/>
    <property type="molecule type" value="Transcribed_RNA"/>
</dbReference>
<accession>A0A2P2PNG0</accession>
<feature type="transmembrane region" description="Helical" evidence="1">
    <location>
        <begin position="12"/>
        <end position="32"/>
    </location>
</feature>
<evidence type="ECO:0000256" key="1">
    <source>
        <dbReference type="SAM" id="Phobius"/>
    </source>
</evidence>
<keyword evidence="1" id="KW-1133">Transmembrane helix</keyword>
<dbReference type="AlphaFoldDB" id="A0A2P2PNG0"/>
<evidence type="ECO:0000313" key="2">
    <source>
        <dbReference type="EMBL" id="MBX56225.1"/>
    </source>
</evidence>
<name>A0A2P2PNG0_RHIMU</name>
<keyword evidence="1" id="KW-0812">Transmembrane</keyword>
<feature type="transmembrane region" description="Helical" evidence="1">
    <location>
        <begin position="38"/>
        <end position="57"/>
    </location>
</feature>
<protein>
    <submittedName>
        <fullName evidence="2">Uncharacterized protein</fullName>
    </submittedName>
</protein>